<name>A0ABY5E0M6_9BACT</name>
<keyword evidence="1" id="KW-0472">Membrane</keyword>
<keyword evidence="1" id="KW-1133">Transmembrane helix</keyword>
<evidence type="ECO:0000313" key="2">
    <source>
        <dbReference type="EMBL" id="UTJ05762.1"/>
    </source>
</evidence>
<dbReference type="Gene3D" id="2.30.30.830">
    <property type="match status" value="1"/>
</dbReference>
<dbReference type="InterPro" id="IPR036034">
    <property type="entry name" value="PDZ_sf"/>
</dbReference>
<dbReference type="EMBL" id="CP100595">
    <property type="protein sequence ID" value="UTJ05762.1"/>
    <property type="molecule type" value="Genomic_DNA"/>
</dbReference>
<protein>
    <recommendedName>
        <fullName evidence="4">PDZ domain-containing protein</fullName>
    </recommendedName>
</protein>
<dbReference type="Proteomes" id="UP001060012">
    <property type="component" value="Chromosome"/>
</dbReference>
<reference evidence="2" key="1">
    <citation type="submission" date="2022-07" db="EMBL/GenBank/DDBJ databases">
        <title>Arcobacter roscoffensis sp. nov., a marine bacterium isolated from coastal seawater collected from Roscoff, France.</title>
        <authorList>
            <person name="Pascual J."/>
            <person name="Lepeaux C."/>
            <person name="Methner A."/>
            <person name="Overmann J."/>
        </authorList>
    </citation>
    <scope>NUCLEOTIDE SEQUENCE</scope>
    <source>
        <strain evidence="2">ARW1-2F2</strain>
    </source>
</reference>
<dbReference type="RefSeq" id="WP_254575943.1">
    <property type="nucleotide sequence ID" value="NZ_CP100595.1"/>
</dbReference>
<keyword evidence="1" id="KW-0812">Transmembrane</keyword>
<organism evidence="2 3">
    <name type="scientific">Arcobacter roscoffensis</name>
    <dbReference type="NCBI Taxonomy" id="2961520"/>
    <lineage>
        <taxon>Bacteria</taxon>
        <taxon>Pseudomonadati</taxon>
        <taxon>Campylobacterota</taxon>
        <taxon>Epsilonproteobacteria</taxon>
        <taxon>Campylobacterales</taxon>
        <taxon>Arcobacteraceae</taxon>
        <taxon>Arcobacter</taxon>
    </lineage>
</organism>
<evidence type="ECO:0000256" key="1">
    <source>
        <dbReference type="SAM" id="Phobius"/>
    </source>
</evidence>
<accession>A0ABY5E0M6</accession>
<proteinExistence type="predicted"/>
<dbReference type="SUPFAM" id="SSF50156">
    <property type="entry name" value="PDZ domain-like"/>
    <property type="match status" value="1"/>
</dbReference>
<evidence type="ECO:0008006" key="4">
    <source>
        <dbReference type="Google" id="ProtNLM"/>
    </source>
</evidence>
<keyword evidence="3" id="KW-1185">Reference proteome</keyword>
<evidence type="ECO:0000313" key="3">
    <source>
        <dbReference type="Proteomes" id="UP001060012"/>
    </source>
</evidence>
<gene>
    <name evidence="2" type="ORF">NJU99_10920</name>
</gene>
<sequence>MNTNFNKLVKLLIPFIYISLFVYILMSVLGSFLPKSSVEYVKEPSSDIDYNKYDGFYNSTVSRPSIPKTQTKRENIKSLSSYNLKGIYSTSSNTGWAIIENKRDKKSYFVAQYEELDGYILTKLFKNHVIFEKQAKEYKLEISKAKENISYEISRKTNNINENVVVQNDSVTVKRDYLNSYVQNPDKVWQNIAIEELRNGSKIEGFKVGSVNQNSVFGKLGLKQGDIIKAINNKVLDSYADAFAVYNNISKTKYLNIEILRNNEIMELNYEID</sequence>
<feature type="transmembrane region" description="Helical" evidence="1">
    <location>
        <begin position="12"/>
        <end position="33"/>
    </location>
</feature>
<dbReference type="Gene3D" id="2.30.42.10">
    <property type="match status" value="1"/>
</dbReference>